<feature type="non-terminal residue" evidence="1">
    <location>
        <position position="140"/>
    </location>
</feature>
<dbReference type="Proteomes" id="UP000789920">
    <property type="component" value="Unassembled WGS sequence"/>
</dbReference>
<organism evidence="1 2">
    <name type="scientific">Racocetra persica</name>
    <dbReference type="NCBI Taxonomy" id="160502"/>
    <lineage>
        <taxon>Eukaryota</taxon>
        <taxon>Fungi</taxon>
        <taxon>Fungi incertae sedis</taxon>
        <taxon>Mucoromycota</taxon>
        <taxon>Glomeromycotina</taxon>
        <taxon>Glomeromycetes</taxon>
        <taxon>Diversisporales</taxon>
        <taxon>Gigasporaceae</taxon>
        <taxon>Racocetra</taxon>
    </lineage>
</organism>
<keyword evidence="2" id="KW-1185">Reference proteome</keyword>
<protein>
    <submittedName>
        <fullName evidence="1">12920_t:CDS:1</fullName>
    </submittedName>
</protein>
<evidence type="ECO:0000313" key="2">
    <source>
        <dbReference type="Proteomes" id="UP000789920"/>
    </source>
</evidence>
<evidence type="ECO:0000313" key="1">
    <source>
        <dbReference type="EMBL" id="CAG8733454.1"/>
    </source>
</evidence>
<dbReference type="EMBL" id="CAJVQC010026542">
    <property type="protein sequence ID" value="CAG8733454.1"/>
    <property type="molecule type" value="Genomic_DNA"/>
</dbReference>
<gene>
    <name evidence="1" type="ORF">RPERSI_LOCUS12402</name>
</gene>
<sequence>NVIRDEKNEHKLSKDIEAVEWWLKSSEDRGLVFDKGKIIDRNVASNVYHNEVGVKSCDNEDKAADGRAEIVRSEIGSVEVTHDENIKNNKYHKFHDKKSCCDEYSAHDCESVVEIKRNQRDKIDDIDDRKMKREKNNYVD</sequence>
<comment type="caution">
    <text evidence="1">The sequence shown here is derived from an EMBL/GenBank/DDBJ whole genome shotgun (WGS) entry which is preliminary data.</text>
</comment>
<name>A0ACA9Q2B4_9GLOM</name>
<feature type="non-terminal residue" evidence="1">
    <location>
        <position position="1"/>
    </location>
</feature>
<reference evidence="1" key="1">
    <citation type="submission" date="2021-06" db="EMBL/GenBank/DDBJ databases">
        <authorList>
            <person name="Kallberg Y."/>
            <person name="Tangrot J."/>
            <person name="Rosling A."/>
        </authorList>
    </citation>
    <scope>NUCLEOTIDE SEQUENCE</scope>
    <source>
        <strain evidence="1">MA461A</strain>
    </source>
</reference>
<proteinExistence type="predicted"/>
<accession>A0ACA9Q2B4</accession>